<protein>
    <submittedName>
        <fullName evidence="2">Uncharacterized protein</fullName>
    </submittedName>
</protein>
<proteinExistence type="predicted"/>
<accession>A0A6A4FE01</accession>
<sequence length="105" mass="11589">MKVLDVKDLGRVSKFLGTGIVYDELHGYMLNQRQAILELLERFGLADANAVRVLVVDDKNEGDDSALLPDANGTPWEMLRSTESGAPRAEHRCTEGAACNGLRFR</sequence>
<name>A0A6A4FE01_9STRA</name>
<dbReference type="EMBL" id="QXFV01011852">
    <property type="protein sequence ID" value="KAE8952241.1"/>
    <property type="molecule type" value="Genomic_DNA"/>
</dbReference>
<dbReference type="AlphaFoldDB" id="A0A6A4FE01"/>
<dbReference type="EMBL" id="QXFT01000348">
    <property type="protein sequence ID" value="KAE9346482.1"/>
    <property type="molecule type" value="Genomic_DNA"/>
</dbReference>
<dbReference type="Proteomes" id="UP000434957">
    <property type="component" value="Unassembled WGS sequence"/>
</dbReference>
<comment type="caution">
    <text evidence="2">The sequence shown here is derived from an EMBL/GenBank/DDBJ whole genome shotgun (WGS) entry which is preliminary data.</text>
</comment>
<keyword evidence="4" id="KW-1185">Reference proteome</keyword>
<evidence type="ECO:0000313" key="1">
    <source>
        <dbReference type="EMBL" id="KAE8952241.1"/>
    </source>
</evidence>
<dbReference type="Proteomes" id="UP000429607">
    <property type="component" value="Unassembled WGS sequence"/>
</dbReference>
<evidence type="ECO:0000313" key="3">
    <source>
        <dbReference type="Proteomes" id="UP000429607"/>
    </source>
</evidence>
<reference evidence="2 4" key="1">
    <citation type="submission" date="2018-08" db="EMBL/GenBank/DDBJ databases">
        <title>Genomic investigation of the strawberry pathogen Phytophthora fragariae indicates pathogenicity is determined by transcriptional variation in three key races.</title>
        <authorList>
            <person name="Adams T.M."/>
            <person name="Armitage A.D."/>
            <person name="Sobczyk M.K."/>
            <person name="Bates H.J."/>
            <person name="Dunwell J.M."/>
            <person name="Nellist C.F."/>
            <person name="Harrison R.J."/>
        </authorList>
    </citation>
    <scope>NUCLEOTIDE SEQUENCE [LARGE SCALE GENOMIC DNA]</scope>
    <source>
        <strain evidence="1 3">SCRP249</strain>
        <strain evidence="2 4">SCRP333</strain>
    </source>
</reference>
<evidence type="ECO:0000313" key="2">
    <source>
        <dbReference type="EMBL" id="KAE9346482.1"/>
    </source>
</evidence>
<evidence type="ECO:0000313" key="4">
    <source>
        <dbReference type="Proteomes" id="UP000434957"/>
    </source>
</evidence>
<gene>
    <name evidence="1" type="ORF">PR001_g33381</name>
    <name evidence="2" type="ORF">PR003_g7397</name>
</gene>
<organism evidence="2 4">
    <name type="scientific">Phytophthora rubi</name>
    <dbReference type="NCBI Taxonomy" id="129364"/>
    <lineage>
        <taxon>Eukaryota</taxon>
        <taxon>Sar</taxon>
        <taxon>Stramenopiles</taxon>
        <taxon>Oomycota</taxon>
        <taxon>Peronosporomycetes</taxon>
        <taxon>Peronosporales</taxon>
        <taxon>Peronosporaceae</taxon>
        <taxon>Phytophthora</taxon>
    </lineage>
</organism>